<feature type="non-terminal residue" evidence="5">
    <location>
        <position position="630"/>
    </location>
</feature>
<dbReference type="GO" id="GO:0000387">
    <property type="term" value="P:spliceosomal snRNP assembly"/>
    <property type="evidence" value="ECO:0007669"/>
    <property type="project" value="TreeGrafter"/>
</dbReference>
<organism evidence="4 5">
    <name type="scientific">Fopius arisanus</name>
    <dbReference type="NCBI Taxonomy" id="64838"/>
    <lineage>
        <taxon>Eukaryota</taxon>
        <taxon>Metazoa</taxon>
        <taxon>Ecdysozoa</taxon>
        <taxon>Arthropoda</taxon>
        <taxon>Hexapoda</taxon>
        <taxon>Insecta</taxon>
        <taxon>Pterygota</taxon>
        <taxon>Neoptera</taxon>
        <taxon>Endopterygota</taxon>
        <taxon>Hymenoptera</taxon>
        <taxon>Apocrita</taxon>
        <taxon>Ichneumonoidea</taxon>
        <taxon>Braconidae</taxon>
        <taxon>Opiinae</taxon>
        <taxon>Fopius</taxon>
    </lineage>
</organism>
<dbReference type="Pfam" id="PF23774">
    <property type="entry name" value="TPR_GEMI5"/>
    <property type="match status" value="1"/>
</dbReference>
<dbReference type="GO" id="GO:0005634">
    <property type="term" value="C:nucleus"/>
    <property type="evidence" value="ECO:0007669"/>
    <property type="project" value="TreeGrafter"/>
</dbReference>
<dbReference type="GeneID" id="105265188"/>
<dbReference type="PANTHER" id="PTHR46362">
    <property type="entry name" value="GEM-ASSOCIATED PROTEIN 5"/>
    <property type="match status" value="1"/>
</dbReference>
<feature type="non-terminal residue" evidence="5">
    <location>
        <position position="1"/>
    </location>
</feature>
<evidence type="ECO:0000313" key="4">
    <source>
        <dbReference type="Proteomes" id="UP000694866"/>
    </source>
</evidence>
<dbReference type="AlphaFoldDB" id="A0A9R1T1A9"/>
<dbReference type="Gene3D" id="2.130.10.10">
    <property type="entry name" value="YVTN repeat-like/Quinoprotein amine dehydrogenase"/>
    <property type="match status" value="1"/>
</dbReference>
<dbReference type="InterPro" id="IPR015943">
    <property type="entry name" value="WD40/YVTN_repeat-like_dom_sf"/>
</dbReference>
<feature type="domain" description="Gem-associated protein 5 TPR" evidence="2">
    <location>
        <begin position="340"/>
        <end position="545"/>
    </location>
</feature>
<reference evidence="5" key="1">
    <citation type="submission" date="2025-08" db="UniProtKB">
        <authorList>
            <consortium name="RefSeq"/>
        </authorList>
    </citation>
    <scope>IDENTIFICATION</scope>
    <source>
        <strain evidence="5">USDA-PBARC FA_bdor</strain>
        <tissue evidence="5">Whole organism</tissue>
    </source>
</reference>
<dbReference type="SUPFAM" id="SSF50978">
    <property type="entry name" value="WD40 repeat-like"/>
    <property type="match status" value="1"/>
</dbReference>
<dbReference type="InterPro" id="IPR052640">
    <property type="entry name" value="Gemin-5"/>
</dbReference>
<dbReference type="SMART" id="SM00320">
    <property type="entry name" value="WD40"/>
    <property type="match status" value="4"/>
</dbReference>
<proteinExistence type="predicted"/>
<dbReference type="InterPro" id="IPR056421">
    <property type="entry name" value="TPR_GEMI5"/>
</dbReference>
<name>A0A9R1T1A9_9HYME</name>
<dbReference type="PROSITE" id="PS50082">
    <property type="entry name" value="WD_REPEATS_2"/>
    <property type="match status" value="2"/>
</dbReference>
<dbReference type="PROSITE" id="PS50294">
    <property type="entry name" value="WD_REPEATS_REGION"/>
    <property type="match status" value="2"/>
</dbReference>
<dbReference type="RefSeq" id="XP_011300870.1">
    <property type="nucleotide sequence ID" value="XM_011302568.1"/>
</dbReference>
<feature type="repeat" description="WD" evidence="1">
    <location>
        <begin position="155"/>
        <end position="197"/>
    </location>
</feature>
<dbReference type="InterPro" id="IPR056424">
    <property type="entry name" value="Beta-prop_GEMI5_2nd"/>
</dbReference>
<dbReference type="InterPro" id="IPR036322">
    <property type="entry name" value="WD40_repeat_dom_sf"/>
</dbReference>
<dbReference type="PANTHER" id="PTHR46362:SF1">
    <property type="entry name" value="GEM-ASSOCIATED PROTEIN 5"/>
    <property type="match status" value="1"/>
</dbReference>
<keyword evidence="1" id="KW-0853">WD repeat</keyword>
<feature type="repeat" description="WD" evidence="1">
    <location>
        <begin position="198"/>
        <end position="240"/>
    </location>
</feature>
<dbReference type="InterPro" id="IPR001680">
    <property type="entry name" value="WD40_rpt"/>
</dbReference>
<keyword evidence="4" id="KW-1185">Reference proteome</keyword>
<evidence type="ECO:0000256" key="1">
    <source>
        <dbReference type="PROSITE-ProRule" id="PRU00221"/>
    </source>
</evidence>
<dbReference type="OrthoDB" id="7326421at2759"/>
<dbReference type="KEGG" id="fas:105265188"/>
<dbReference type="GO" id="GO:0003730">
    <property type="term" value="F:mRNA 3'-UTR binding"/>
    <property type="evidence" value="ECO:0007669"/>
    <property type="project" value="TreeGrafter"/>
</dbReference>
<protein>
    <submittedName>
        <fullName evidence="5">Gem-associated protein 5-like</fullName>
    </submittedName>
</protein>
<accession>A0A9R1T1A9</accession>
<dbReference type="Proteomes" id="UP000694866">
    <property type="component" value="Unplaced"/>
</dbReference>
<evidence type="ECO:0000259" key="2">
    <source>
        <dbReference type="Pfam" id="PF23774"/>
    </source>
</evidence>
<gene>
    <name evidence="5" type="primary">LOC105265188</name>
</gene>
<dbReference type="CTD" id="37335"/>
<evidence type="ECO:0000313" key="5">
    <source>
        <dbReference type="RefSeq" id="XP_011300870.1"/>
    </source>
</evidence>
<dbReference type="GO" id="GO:0032797">
    <property type="term" value="C:SMN complex"/>
    <property type="evidence" value="ECO:0007669"/>
    <property type="project" value="TreeGrafter"/>
</dbReference>
<evidence type="ECO:0000259" key="3">
    <source>
        <dbReference type="Pfam" id="PF23775"/>
    </source>
</evidence>
<dbReference type="Pfam" id="PF23775">
    <property type="entry name" value="Beta-prop_RIG_2nd"/>
    <property type="match status" value="1"/>
</dbReference>
<sequence length="630" mass="71481">WGPSPATLNSPNDKNSTTYSLYCCGDGELTCFNYDKPQQEPELLIKKNCTEISWKPDYSCAAVGYDDGSISFFNKKFESCGKTIFMLKKPVECLAWHPDSTVTDLNFSHFRDYLAVSTTTSIITVIDTSSMTEMLNKQEVNQDTSQNFYKVIANLSGHSDRIYSLAWSPHISGYLVSGSADQTAQVWKIETQEILATYTGHFGGVQSVMWSPMDHNFIFSGSADWSLRIWKYSDQKVVLPSAESVTNKNKLKKLSKKSIAAEETNGKVELNHSKGLPTDKSNENTTGVILKAKEKDKKRGKKVVPYLPNYRKKINDKETMLKSCLELAKQVKGFETSQTIFGSKDVISNILEEERDTHWNQGQLMMAVEMSLWDNKLKEMITKAMETQSLTDFMVSLAPNLSMKFWREVCEAYANQLIQEDNPVKAASYLLSLHKIHAAIQLLMHAKFYKEAYVLAKCKLDTDDDIFQEIHKEWLAAVSRSGSFEEAALCLIANGEFSEAARMLARRQDAATLATAARLANMDKNQELSDSLIEELLNLQLSKFDYEGCKKILEEFSNLEYRLIQVEAHQEVKKKLDEAHEMNFVDSWLEGNSSYGLVDQLKKKFEVMEITAQDFSSFYRKLEEATYPSG</sequence>
<feature type="domain" description="Gem-associated protein 5 second beta-propeller" evidence="3">
    <location>
        <begin position="19"/>
        <end position="222"/>
    </location>
</feature>